<dbReference type="PANTHER" id="PTHR33332">
    <property type="entry name" value="REVERSE TRANSCRIPTASE DOMAIN-CONTAINING PROTEIN"/>
    <property type="match status" value="1"/>
</dbReference>
<dbReference type="PRINTS" id="PR01345">
    <property type="entry name" value="CERVTRCPTASE"/>
</dbReference>
<reference evidence="1" key="1">
    <citation type="submission" date="2018-04" db="EMBL/GenBank/DDBJ databases">
        <title>Transcriptome assembly of Sipha flava.</title>
        <authorList>
            <person name="Scully E.D."/>
            <person name="Geib S.M."/>
            <person name="Palmer N.A."/>
            <person name="Koch K."/>
            <person name="Bradshaw J."/>
            <person name="Heng-Moss T."/>
            <person name="Sarath G."/>
        </authorList>
    </citation>
    <scope>NUCLEOTIDE SEQUENCE</scope>
</reference>
<dbReference type="OrthoDB" id="6615090at2759"/>
<sequence length="154" mass="17736">MKLYMPIYSSSDTISLQDNLDLFSSWCTSNGMVLNIFKCVCISFIRFKSSINCQYFINGTALNSVNQVRNLGIILSADLSFNAHINFTYGKSLRVLGFIKRTCSNFNDPICMKILYCSLVRSLFEYGTVLWNTNQSGLVKKLEKYKKMFTFLRF</sequence>
<accession>A0A2S2QQ72</accession>
<gene>
    <name evidence="1" type="ORF">g.90501</name>
</gene>
<dbReference type="AlphaFoldDB" id="A0A2S2QQ72"/>
<evidence type="ECO:0008006" key="2">
    <source>
        <dbReference type="Google" id="ProtNLM"/>
    </source>
</evidence>
<evidence type="ECO:0000313" key="1">
    <source>
        <dbReference type="EMBL" id="MBY79878.1"/>
    </source>
</evidence>
<organism evidence="1">
    <name type="scientific">Sipha flava</name>
    <name type="common">yellow sugarcane aphid</name>
    <dbReference type="NCBI Taxonomy" id="143950"/>
    <lineage>
        <taxon>Eukaryota</taxon>
        <taxon>Metazoa</taxon>
        <taxon>Ecdysozoa</taxon>
        <taxon>Arthropoda</taxon>
        <taxon>Hexapoda</taxon>
        <taxon>Insecta</taxon>
        <taxon>Pterygota</taxon>
        <taxon>Neoptera</taxon>
        <taxon>Paraneoptera</taxon>
        <taxon>Hemiptera</taxon>
        <taxon>Sternorrhyncha</taxon>
        <taxon>Aphidomorpha</taxon>
        <taxon>Aphidoidea</taxon>
        <taxon>Aphididae</taxon>
        <taxon>Sipha</taxon>
    </lineage>
</organism>
<name>A0A2S2QQ72_9HEMI</name>
<protein>
    <recommendedName>
        <fullName evidence="2">RNA-directed DNA polymerase</fullName>
    </recommendedName>
</protein>
<dbReference type="EMBL" id="GGMS01010675">
    <property type="protein sequence ID" value="MBY79878.1"/>
    <property type="molecule type" value="Transcribed_RNA"/>
</dbReference>
<proteinExistence type="predicted"/>